<dbReference type="SUPFAM" id="SSF47699">
    <property type="entry name" value="Bifunctional inhibitor/lipid-transfer protein/seed storage 2S albumin"/>
    <property type="match status" value="1"/>
</dbReference>
<dbReference type="EMBL" id="WOCE01000012">
    <property type="protein sequence ID" value="KAE9602817.1"/>
    <property type="molecule type" value="Genomic_DNA"/>
</dbReference>
<name>A0A6A4PMP9_LUPAL</name>
<comment type="caution">
    <text evidence="5">The sequence shown here is derived from an EMBL/GenBank/DDBJ whole genome shotgun (WGS) entry which is preliminary data.</text>
</comment>
<feature type="domain" description="Bifunctional inhibitor/plant lipid transfer protein/seed storage helical" evidence="4">
    <location>
        <begin position="34"/>
        <end position="119"/>
    </location>
</feature>
<dbReference type="GO" id="GO:0008289">
    <property type="term" value="F:lipid binding"/>
    <property type="evidence" value="ECO:0007669"/>
    <property type="project" value="InterPro"/>
</dbReference>
<evidence type="ECO:0000259" key="4">
    <source>
        <dbReference type="SMART" id="SM00499"/>
    </source>
</evidence>
<evidence type="ECO:0000256" key="1">
    <source>
        <dbReference type="ARBA" id="ARBA00009748"/>
    </source>
</evidence>
<evidence type="ECO:0000256" key="3">
    <source>
        <dbReference type="SAM" id="SignalP"/>
    </source>
</evidence>
<keyword evidence="6" id="KW-1185">Reference proteome</keyword>
<organism evidence="5 6">
    <name type="scientific">Lupinus albus</name>
    <name type="common">White lupine</name>
    <name type="synonym">Lupinus termis</name>
    <dbReference type="NCBI Taxonomy" id="3870"/>
    <lineage>
        <taxon>Eukaryota</taxon>
        <taxon>Viridiplantae</taxon>
        <taxon>Streptophyta</taxon>
        <taxon>Embryophyta</taxon>
        <taxon>Tracheophyta</taxon>
        <taxon>Spermatophyta</taxon>
        <taxon>Magnoliopsida</taxon>
        <taxon>eudicotyledons</taxon>
        <taxon>Gunneridae</taxon>
        <taxon>Pentapetalae</taxon>
        <taxon>rosids</taxon>
        <taxon>fabids</taxon>
        <taxon>Fabales</taxon>
        <taxon>Fabaceae</taxon>
        <taxon>Papilionoideae</taxon>
        <taxon>50 kb inversion clade</taxon>
        <taxon>genistoids sensu lato</taxon>
        <taxon>core genistoids</taxon>
        <taxon>Genisteae</taxon>
        <taxon>Lupinus</taxon>
    </lineage>
</organism>
<feature type="chain" id="PRO_5025452310" evidence="3">
    <location>
        <begin position="27"/>
        <end position="124"/>
    </location>
</feature>
<dbReference type="AlphaFoldDB" id="A0A6A4PMP9"/>
<dbReference type="InterPro" id="IPR016140">
    <property type="entry name" value="Bifunc_inhib/LTP/seed_store"/>
</dbReference>
<dbReference type="Gene3D" id="1.10.110.10">
    <property type="entry name" value="Plant lipid-transfer and hydrophobic proteins"/>
    <property type="match status" value="1"/>
</dbReference>
<protein>
    <submittedName>
        <fullName evidence="5">Putative plant lipid transfer protein/Par allergen</fullName>
    </submittedName>
</protein>
<dbReference type="InterPro" id="IPR036312">
    <property type="entry name" value="Bifun_inhib/LTP/seed_sf"/>
</dbReference>
<dbReference type="Proteomes" id="UP000447434">
    <property type="component" value="Chromosome 12"/>
</dbReference>
<dbReference type="GO" id="GO:0006869">
    <property type="term" value="P:lipid transport"/>
    <property type="evidence" value="ECO:0007669"/>
    <property type="project" value="InterPro"/>
</dbReference>
<comment type="similarity">
    <text evidence="1">Belongs to the plant LTP family.</text>
</comment>
<sequence>MMMEKNIAALFMSMMALALLSTTSNASRINDISCAEAIPILLPCLPFLKATDGQKPTASCCSAATTVVQRATSPQNRKDLCQCFKSAASGISINPGQLKQLPQLCNIIISFPLDPNVDCNTITY</sequence>
<accession>A0A6A4PMP9</accession>
<dbReference type="PRINTS" id="PR00382">
    <property type="entry name" value="LIPIDTRNSFER"/>
</dbReference>
<dbReference type="InterPro" id="IPR000528">
    <property type="entry name" value="Plant_nsLTP"/>
</dbReference>
<feature type="signal peptide" evidence="3">
    <location>
        <begin position="1"/>
        <end position="26"/>
    </location>
</feature>
<dbReference type="SMART" id="SM00499">
    <property type="entry name" value="AAI"/>
    <property type="match status" value="1"/>
</dbReference>
<evidence type="ECO:0000313" key="6">
    <source>
        <dbReference type="Proteomes" id="UP000447434"/>
    </source>
</evidence>
<keyword evidence="2" id="KW-1015">Disulfide bond</keyword>
<keyword evidence="3" id="KW-0732">Signal</keyword>
<proteinExistence type="inferred from homology"/>
<evidence type="ECO:0000313" key="5">
    <source>
        <dbReference type="EMBL" id="KAE9602817.1"/>
    </source>
</evidence>
<dbReference type="Pfam" id="PF14368">
    <property type="entry name" value="LTP_2"/>
    <property type="match status" value="1"/>
</dbReference>
<dbReference type="PANTHER" id="PTHR33076">
    <property type="entry name" value="NON-SPECIFIC LIPID-TRANSFER PROTEIN 2-RELATED"/>
    <property type="match status" value="1"/>
</dbReference>
<gene>
    <name evidence="5" type="ORF">Lalb_Chr12g0203591</name>
</gene>
<dbReference type="PROSITE" id="PS00597">
    <property type="entry name" value="PLANT_LTP"/>
    <property type="match status" value="1"/>
</dbReference>
<dbReference type="CDD" id="cd01960">
    <property type="entry name" value="nsLTP1"/>
    <property type="match status" value="1"/>
</dbReference>
<evidence type="ECO:0000256" key="2">
    <source>
        <dbReference type="ARBA" id="ARBA00023157"/>
    </source>
</evidence>
<dbReference type="OrthoDB" id="1377674at2759"/>
<reference evidence="6" key="1">
    <citation type="journal article" date="2020" name="Nat. Commun.">
        <title>Genome sequence of the cluster root forming white lupin.</title>
        <authorList>
            <person name="Hufnagel B."/>
            <person name="Marques A."/>
            <person name="Soriano A."/>
            <person name="Marques L."/>
            <person name="Divol F."/>
            <person name="Doumas P."/>
            <person name="Sallet E."/>
            <person name="Mancinotti D."/>
            <person name="Carrere S."/>
            <person name="Marande W."/>
            <person name="Arribat S."/>
            <person name="Keller J."/>
            <person name="Huneau C."/>
            <person name="Blein T."/>
            <person name="Aime D."/>
            <person name="Laguerre M."/>
            <person name="Taylor J."/>
            <person name="Schubert V."/>
            <person name="Nelson M."/>
            <person name="Geu-Flores F."/>
            <person name="Crespi M."/>
            <person name="Gallardo-Guerrero K."/>
            <person name="Delaux P.-M."/>
            <person name="Salse J."/>
            <person name="Berges H."/>
            <person name="Guyot R."/>
            <person name="Gouzy J."/>
            <person name="Peret B."/>
        </authorList>
    </citation>
    <scope>NUCLEOTIDE SEQUENCE [LARGE SCALE GENOMIC DNA]</scope>
    <source>
        <strain evidence="6">cv. Amiga</strain>
    </source>
</reference>